<protein>
    <submittedName>
        <fullName evidence="1">LIM protein</fullName>
    </submittedName>
</protein>
<organism evidence="1 2">
    <name type="scientific">Herpetosiphon geysericola</name>
    <dbReference type="NCBI Taxonomy" id="70996"/>
    <lineage>
        <taxon>Bacteria</taxon>
        <taxon>Bacillati</taxon>
        <taxon>Chloroflexota</taxon>
        <taxon>Chloroflexia</taxon>
        <taxon>Herpetosiphonales</taxon>
        <taxon>Herpetosiphonaceae</taxon>
        <taxon>Herpetosiphon</taxon>
    </lineage>
</organism>
<dbReference type="PANTHER" id="PTHR24209:SF7">
    <property type="entry name" value="PROTEIN DA1-RELATED 2"/>
    <property type="match status" value="1"/>
</dbReference>
<accession>A0A0N8GR43</accession>
<dbReference type="InterPro" id="IPR045218">
    <property type="entry name" value="DA1-like"/>
</dbReference>
<name>A0A0N8GR43_9CHLR</name>
<dbReference type="STRING" id="70996.SE18_17675"/>
<keyword evidence="2" id="KW-1185">Reference proteome</keyword>
<dbReference type="Gene3D" id="2.10.110.10">
    <property type="entry name" value="Cysteine Rich Protein"/>
    <property type="match status" value="1"/>
</dbReference>
<sequence length="244" mass="27534">MTSRLIPPIRSQQLPDKSQCAVCGQRLTGAYYFLPDRPERYCETCIEQRPRCSSCAAPVGSDGWTLHDGRAQCGSCHRSAIYDPQEAQALYADTVASLAQHLGLQVQVGASFRLVDQPTIQDLARQGAIATEGQQMLGLYLRQGRMRVVYALYGLPRWRFRLVVAHEFAHVWQGEHCPLLTDYDWVEGFAEWVAYQHLLFLGATKAAERLRNGEHPYRKGLEQCLKLEEQIGVRGVLAAMRTLE</sequence>
<dbReference type="Proteomes" id="UP000050277">
    <property type="component" value="Unassembled WGS sequence"/>
</dbReference>
<dbReference type="OrthoDB" id="147933at2"/>
<dbReference type="RefSeq" id="WP_054535777.1">
    <property type="nucleotide sequence ID" value="NZ_LGKP01000025.1"/>
</dbReference>
<dbReference type="EMBL" id="LGKP01000025">
    <property type="protein sequence ID" value="KPL85458.1"/>
    <property type="molecule type" value="Genomic_DNA"/>
</dbReference>
<dbReference type="PANTHER" id="PTHR24209">
    <property type="entry name" value="PROTEIN DA1-RELATED 2"/>
    <property type="match status" value="1"/>
</dbReference>
<reference evidence="1 2" key="1">
    <citation type="submission" date="2015-07" db="EMBL/GenBank/DDBJ databases">
        <title>Whole genome sequence of Herpetosiphon geysericola DSM 7119.</title>
        <authorList>
            <person name="Hemp J."/>
            <person name="Ward L.M."/>
            <person name="Pace L.A."/>
            <person name="Fischer W.W."/>
        </authorList>
    </citation>
    <scope>NUCLEOTIDE SEQUENCE [LARGE SCALE GENOMIC DNA]</scope>
    <source>
        <strain evidence="1 2">DSM 7119</strain>
    </source>
</reference>
<gene>
    <name evidence="1" type="ORF">SE18_17675</name>
</gene>
<dbReference type="PATRIC" id="fig|70996.4.peg.412"/>
<evidence type="ECO:0000313" key="1">
    <source>
        <dbReference type="EMBL" id="KPL85458.1"/>
    </source>
</evidence>
<dbReference type="AlphaFoldDB" id="A0A0N8GR43"/>
<proteinExistence type="predicted"/>
<comment type="caution">
    <text evidence="1">The sequence shown here is derived from an EMBL/GenBank/DDBJ whole genome shotgun (WGS) entry which is preliminary data.</text>
</comment>
<evidence type="ECO:0000313" key="2">
    <source>
        <dbReference type="Proteomes" id="UP000050277"/>
    </source>
</evidence>